<evidence type="ECO:0000256" key="3">
    <source>
        <dbReference type="SAM" id="Phobius"/>
    </source>
</evidence>
<protein>
    <submittedName>
        <fullName evidence="6">UDP-N-acetylglucosamine transferase</fullName>
        <ecNumber evidence="6">2.4.1.227</ecNumber>
    </submittedName>
</protein>
<evidence type="ECO:0000256" key="2">
    <source>
        <dbReference type="ARBA" id="ARBA00022679"/>
    </source>
</evidence>
<dbReference type="InterPro" id="IPR004276">
    <property type="entry name" value="GlycoTrans_28_N"/>
</dbReference>
<dbReference type="Pfam" id="PF03033">
    <property type="entry name" value="Glyco_transf_28"/>
    <property type="match status" value="1"/>
</dbReference>
<dbReference type="EMBL" id="MLJW01003160">
    <property type="protein sequence ID" value="OIQ72705.1"/>
    <property type="molecule type" value="Genomic_DNA"/>
</dbReference>
<dbReference type="InterPro" id="IPR007235">
    <property type="entry name" value="Glyco_trans_28_C"/>
</dbReference>
<gene>
    <name evidence="6" type="primary">murG_14</name>
    <name evidence="6" type="ORF">GALL_456660</name>
</gene>
<evidence type="ECO:0000259" key="5">
    <source>
        <dbReference type="Pfam" id="PF04101"/>
    </source>
</evidence>
<evidence type="ECO:0000256" key="1">
    <source>
        <dbReference type="ARBA" id="ARBA00022676"/>
    </source>
</evidence>
<sequence length="339" mass="36078">MVRKSDPDARISFLATSAGIENQLVPPRGYDLLTVPKAAIPRGISKDLLLLPLNLMRAVSVTRRKIAGADVIVGFGGYLAGTAYIAAKLSRIPIIVHEANAKAGLANRLGSFLTDDVALCEQTLGIGKGVVIGLPMREALLTWAHRIRTDPIESRTQARRALGIEPEKQTLVVMGGSQGSLRINDAIAKALDQILANDIQVVHAVGGRNVLPTKRPGYFPTAYLNQVELAYAAADLLIARSGAATCQETLAFGLPAIFVPLPHGNGEQELNAAPLVKVGAGVIIRDELLDGETLGQTSIEILKDEERLGRMRQASAQLARLDAAQELAGMVIRVTDGRA</sequence>
<dbReference type="GO" id="GO:0016758">
    <property type="term" value="F:hexosyltransferase activity"/>
    <property type="evidence" value="ECO:0007669"/>
    <property type="project" value="InterPro"/>
</dbReference>
<dbReference type="AlphaFoldDB" id="A0A1J5PMH2"/>
<organism evidence="6">
    <name type="scientific">mine drainage metagenome</name>
    <dbReference type="NCBI Taxonomy" id="410659"/>
    <lineage>
        <taxon>unclassified sequences</taxon>
        <taxon>metagenomes</taxon>
        <taxon>ecological metagenomes</taxon>
    </lineage>
</organism>
<keyword evidence="3" id="KW-0472">Membrane</keyword>
<dbReference type="Gene3D" id="3.40.50.2000">
    <property type="entry name" value="Glycogen Phosphorylase B"/>
    <property type="match status" value="2"/>
</dbReference>
<reference evidence="6" key="1">
    <citation type="submission" date="2016-10" db="EMBL/GenBank/DDBJ databases">
        <title>Sequence of Gallionella enrichment culture.</title>
        <authorList>
            <person name="Poehlein A."/>
            <person name="Muehling M."/>
            <person name="Daniel R."/>
        </authorList>
    </citation>
    <scope>NUCLEOTIDE SEQUENCE</scope>
</reference>
<keyword evidence="1 6" id="KW-0328">Glycosyltransferase</keyword>
<keyword evidence="3" id="KW-0812">Transmembrane</keyword>
<proteinExistence type="predicted"/>
<keyword evidence="2 6" id="KW-0808">Transferase</keyword>
<evidence type="ECO:0000313" key="6">
    <source>
        <dbReference type="EMBL" id="OIQ72705.1"/>
    </source>
</evidence>
<dbReference type="EC" id="2.4.1.227" evidence="6"/>
<evidence type="ECO:0000259" key="4">
    <source>
        <dbReference type="Pfam" id="PF03033"/>
    </source>
</evidence>
<dbReference type="PANTHER" id="PTHR21015:SF22">
    <property type="entry name" value="GLYCOSYLTRANSFERASE"/>
    <property type="match status" value="1"/>
</dbReference>
<accession>A0A1J5PMH2</accession>
<keyword evidence="3" id="KW-1133">Transmembrane helix</keyword>
<dbReference type="PANTHER" id="PTHR21015">
    <property type="entry name" value="UDP-N-ACETYLGLUCOSAMINE--N-ACETYLMURAMYL-(PENTAPEPTIDE) PYROPHOSPHORYL-UNDECAPRENOL N-ACETYLGLUCOSAMINE TRANSFERASE 1"/>
    <property type="match status" value="1"/>
</dbReference>
<name>A0A1J5PMH2_9ZZZZ</name>
<dbReference type="SUPFAM" id="SSF53756">
    <property type="entry name" value="UDP-Glycosyltransferase/glycogen phosphorylase"/>
    <property type="match status" value="1"/>
</dbReference>
<dbReference type="Pfam" id="PF04101">
    <property type="entry name" value="Glyco_tran_28_C"/>
    <property type="match status" value="1"/>
</dbReference>
<dbReference type="CDD" id="cd03785">
    <property type="entry name" value="GT28_MurG"/>
    <property type="match status" value="1"/>
</dbReference>
<comment type="caution">
    <text evidence="6">The sequence shown here is derived from an EMBL/GenBank/DDBJ whole genome shotgun (WGS) entry which is preliminary data.</text>
</comment>
<feature type="transmembrane region" description="Helical" evidence="3">
    <location>
        <begin position="66"/>
        <end position="87"/>
    </location>
</feature>
<feature type="domain" description="Glycosyltransferase family 28 N-terminal" evidence="4">
    <location>
        <begin position="8"/>
        <end position="117"/>
    </location>
</feature>
<feature type="domain" description="Glycosyl transferase family 28 C-terminal" evidence="5">
    <location>
        <begin position="170"/>
        <end position="326"/>
    </location>
</feature>
<dbReference type="GO" id="GO:0005975">
    <property type="term" value="P:carbohydrate metabolic process"/>
    <property type="evidence" value="ECO:0007669"/>
    <property type="project" value="InterPro"/>
</dbReference>